<organism evidence="1 2">
    <name type="scientific">Vagococcus fluvialis</name>
    <dbReference type="NCBI Taxonomy" id="2738"/>
    <lineage>
        <taxon>Bacteria</taxon>
        <taxon>Bacillati</taxon>
        <taxon>Bacillota</taxon>
        <taxon>Bacilli</taxon>
        <taxon>Lactobacillales</taxon>
        <taxon>Enterococcaceae</taxon>
        <taxon>Vagococcus</taxon>
    </lineage>
</organism>
<dbReference type="InterPro" id="IPR023214">
    <property type="entry name" value="HAD_sf"/>
</dbReference>
<name>A0A7X6D952_9ENTE</name>
<dbReference type="CDD" id="cd07518">
    <property type="entry name" value="HAD_YbiV-Like"/>
    <property type="match status" value="1"/>
</dbReference>
<dbReference type="SUPFAM" id="SSF56784">
    <property type="entry name" value="HAD-like"/>
    <property type="match status" value="1"/>
</dbReference>
<gene>
    <name evidence="1" type="ORF">HED35_07680</name>
</gene>
<dbReference type="InterPro" id="IPR000150">
    <property type="entry name" value="Cof"/>
</dbReference>
<comment type="caution">
    <text evidence="1">The sequence shown here is derived from an EMBL/GenBank/DDBJ whole genome shotgun (WGS) entry which is preliminary data.</text>
</comment>
<dbReference type="Gene3D" id="3.40.50.1000">
    <property type="entry name" value="HAD superfamily/HAD-like"/>
    <property type="match status" value="1"/>
</dbReference>
<dbReference type="GO" id="GO:0005829">
    <property type="term" value="C:cytosol"/>
    <property type="evidence" value="ECO:0007669"/>
    <property type="project" value="TreeGrafter"/>
</dbReference>
<dbReference type="GO" id="GO:0016791">
    <property type="term" value="F:phosphatase activity"/>
    <property type="evidence" value="ECO:0007669"/>
    <property type="project" value="TreeGrafter"/>
</dbReference>
<dbReference type="EMBL" id="JAAVMB010000008">
    <property type="protein sequence ID" value="NKC67963.1"/>
    <property type="molecule type" value="Genomic_DNA"/>
</dbReference>
<reference evidence="1 2" key="1">
    <citation type="submission" date="2020-03" db="EMBL/GenBank/DDBJ databases">
        <title>Bacterial samples isolated from urine from healthy bovine heifers (Gyr breed).</title>
        <authorList>
            <person name="Giannattasio-Ferraz S."/>
            <person name="Maskeri L."/>
            <person name="Penido A."/>
            <person name="Barbosa-Stancioli E.F."/>
            <person name="Putonti C."/>
        </authorList>
    </citation>
    <scope>NUCLEOTIDE SEQUENCE [LARGE SCALE GENOMIC DNA]</scope>
    <source>
        <strain evidence="1 2">UFMG-H7</strain>
    </source>
</reference>
<dbReference type="SFLD" id="SFLDS00003">
    <property type="entry name" value="Haloacid_Dehalogenase"/>
    <property type="match status" value="1"/>
</dbReference>
<evidence type="ECO:0000313" key="2">
    <source>
        <dbReference type="Proteomes" id="UP000521358"/>
    </source>
</evidence>
<dbReference type="Proteomes" id="UP000521358">
    <property type="component" value="Unassembled WGS sequence"/>
</dbReference>
<evidence type="ECO:0000313" key="1">
    <source>
        <dbReference type="EMBL" id="NKC67963.1"/>
    </source>
</evidence>
<keyword evidence="1" id="KW-0378">Hydrolase</keyword>
<dbReference type="PANTHER" id="PTHR10000:SF53">
    <property type="entry name" value="5-AMINO-6-(5-PHOSPHO-D-RIBITYLAMINO)URACIL PHOSPHATASE YBJI-RELATED"/>
    <property type="match status" value="1"/>
</dbReference>
<dbReference type="NCBIfam" id="TIGR01484">
    <property type="entry name" value="HAD-SF-IIB"/>
    <property type="match status" value="1"/>
</dbReference>
<protein>
    <submittedName>
        <fullName evidence="1">HAD family hydrolase</fullName>
    </submittedName>
</protein>
<dbReference type="PROSITE" id="PS01229">
    <property type="entry name" value="COF_2"/>
    <property type="match status" value="1"/>
</dbReference>
<dbReference type="SFLD" id="SFLDG01144">
    <property type="entry name" value="C2.B.4:_PGP_Like"/>
    <property type="match status" value="1"/>
</dbReference>
<dbReference type="Pfam" id="PF08282">
    <property type="entry name" value="Hydrolase_3"/>
    <property type="match status" value="1"/>
</dbReference>
<dbReference type="InterPro" id="IPR036412">
    <property type="entry name" value="HAD-like_sf"/>
</dbReference>
<dbReference type="AlphaFoldDB" id="A0A7X6D952"/>
<accession>A0A7X6D952</accession>
<dbReference type="NCBIfam" id="TIGR00099">
    <property type="entry name" value="Cof-subfamily"/>
    <property type="match status" value="1"/>
</dbReference>
<proteinExistence type="predicted"/>
<dbReference type="PANTHER" id="PTHR10000">
    <property type="entry name" value="PHOSPHOSERINE PHOSPHATASE"/>
    <property type="match status" value="1"/>
</dbReference>
<dbReference type="GO" id="GO:0000287">
    <property type="term" value="F:magnesium ion binding"/>
    <property type="evidence" value="ECO:0007669"/>
    <property type="project" value="TreeGrafter"/>
</dbReference>
<dbReference type="Gene3D" id="3.30.1240.10">
    <property type="match status" value="1"/>
</dbReference>
<dbReference type="RefSeq" id="WP_167807172.1">
    <property type="nucleotide sequence ID" value="NZ_JAAVMB010000008.1"/>
</dbReference>
<dbReference type="SFLD" id="SFLDG01140">
    <property type="entry name" value="C2.B:_Phosphomannomutase_and_P"/>
    <property type="match status" value="1"/>
</dbReference>
<sequence>MIKLVAVDMDGTFLNGQKEYNKKRFMAIYETMKERDIKFVVASGNQYYQLKSFFSEIASEISFVAENGALIISENEELFCGEMTEVLVDKMLNFFEKDLKIQTIMCGRKSAYTSQKETSTFIEGGRKYYHKLEVVDKLSSEIDDIIFKFALNVPREETENYMEMFNTQFQNEVVAVSSGNGAIDLIIPGLHKANGLQLLQDRWQIEAEHMATFGDGGNDLEMLKHAKHSYAMKNASKKVKEVANFEAPSNEDEGVLVVLEELIK</sequence>
<dbReference type="InterPro" id="IPR006379">
    <property type="entry name" value="HAD-SF_hydro_IIB"/>
</dbReference>